<name>A0ABU9U0C1_9GAMM</name>
<reference evidence="2 3" key="1">
    <citation type="submission" date="2024-03" db="EMBL/GenBank/DDBJ databases">
        <title>Community enrichment and isolation of bacterial strains for fucoidan degradation.</title>
        <authorList>
            <person name="Sichert A."/>
        </authorList>
    </citation>
    <scope>NUCLEOTIDE SEQUENCE [LARGE SCALE GENOMIC DNA]</scope>
    <source>
        <strain evidence="2 3">AS81</strain>
    </source>
</reference>
<evidence type="ECO:0000313" key="2">
    <source>
        <dbReference type="EMBL" id="MEM5549988.1"/>
    </source>
</evidence>
<keyword evidence="3" id="KW-1185">Reference proteome</keyword>
<evidence type="ECO:0000256" key="1">
    <source>
        <dbReference type="SAM" id="SignalP"/>
    </source>
</evidence>
<dbReference type="EMBL" id="JBBMQU010000005">
    <property type="protein sequence ID" value="MEM5549988.1"/>
    <property type="molecule type" value="Genomic_DNA"/>
</dbReference>
<dbReference type="RefSeq" id="WP_342883361.1">
    <property type="nucleotide sequence ID" value="NZ_JBBMQU010000005.1"/>
</dbReference>
<proteinExistence type="predicted"/>
<protein>
    <submittedName>
        <fullName evidence="2">Uncharacterized protein</fullName>
    </submittedName>
</protein>
<keyword evidence="1" id="KW-0732">Signal</keyword>
<accession>A0ABU9U0C1</accession>
<gene>
    <name evidence="2" type="ORF">WNY63_04475</name>
</gene>
<dbReference type="Proteomes" id="UP001388366">
    <property type="component" value="Unassembled WGS sequence"/>
</dbReference>
<organism evidence="2 3">
    <name type="scientific">Pseudoalteromonas neustonica</name>
    <dbReference type="NCBI Taxonomy" id="1840331"/>
    <lineage>
        <taxon>Bacteria</taxon>
        <taxon>Pseudomonadati</taxon>
        <taxon>Pseudomonadota</taxon>
        <taxon>Gammaproteobacteria</taxon>
        <taxon>Alteromonadales</taxon>
        <taxon>Pseudoalteromonadaceae</taxon>
        <taxon>Pseudoalteromonas</taxon>
    </lineage>
</organism>
<feature type="chain" id="PRO_5047260911" evidence="1">
    <location>
        <begin position="23"/>
        <end position="1434"/>
    </location>
</feature>
<sequence>MHYAIVALISSLLLMVSSLSLASNDNILKSPYWLNVQPKLLLAQQQQNMYFEAKQSHYLWLEKGQWLELENDTFSSFIYSSGTSQIAQQRLNQRRDFICEQDKCQLPSTSYNRVIKISNHLDDAEYLSVMVGEKNRHKDSFRRAIKLPRQATRLRYGQNVEHYYHFKAGDTVKLFFQNAKKLKITVRKDLLNKDINGKVYAYINDQPAAIVGVLASRASEFHKPHIGLANTEYLAVGKGEYLTLKSETDAYIKLEQNHRAIYDDLAMDKQQEALFQPYWVNNLNNTLTQIYQQRDLSLLDPQVYRHSDLLAQRRYLDLLKTISTSDYLLPLSNESDSFTSYFKHFDSLSGVRLVDDIGYPILTEEYAQVHQLAHQKHFFSLDAKQRVKQTITFHARSEVDTQLLVKSGNQQWQLNLLKSENFATFELNIPLTASGISIQNLQQQRHPIEYVLQSDRLLDLPNNELLYAQPGLLTTKSKIIDSLIKQQLTQAGDEFLSTLVPYNPVLEPNSFTSFDSMHWQHQLGEAQYLAKTDPLQALLVTKKLVSVPSVEIAIKAWQLRIAILIKQGRTILAKSYLEGLFKSSDKPALKHYAGGELLKQYQALGQDYKLQGLCANALTELPACRNITIDLAIKQQKNLFALWLSHDLTADDELNSSFKRLNWRDYNNTQTQQQLIYGVEHSGQQTLTSSAAIFQAFTVTRTQGITFKAVNQPMTIALRARSESVQNGQYKMSWLYTSQGKQQSLLPIFSDVSSTTALKNSGELLSIASESLLTLRVGESIRLTSDHPTFVTYKVIPAPLVTSFNYQNMATPHYWLTPFMSLLYDSSVDLKSLLNNTLFKLAEKTLSINEFTQVLAKVHALSLPVELESLYSRVQSYGEWEAVPEYEDFAGTQLIAVDSLSQASYSDQLARASSQEGFNNGLVLRPLHSMYIDLSQTRSQQLRLNFNFSSAELSQGNIANVALNLGDSEKTWSVQPDKITSFGFNKSELNDSVISLRWLNPYLSQIMTVNAQEYRDNTWQDLPLANNLLFYTVLPDAHLIAKLPADRLVKLEQMQLNIGEKQVAQRTERTFFHPAGKVEVSTDKLKYVRLYTWQLSKSNHKISNYKAPTKVEKQSIVYQLPESEKSLQTEVARFSPDDLSWQAFINYDRRGIFESSEDIATQNNIDVGARFRLISDENWYRLDLSYSISESDKDTIAVDMYHSWQDHDSPWYVDSALKTRWQPSTQGADSQYSVSTSVQVGQIWRIDESHRHQWQVSPFYNYSSANIDDLLLDPTLSSDIYSFYREDHPYGWRGEYQYRYQPWVDSYFNFLAGSTSNSDWTSLDSLRFGTSWTQYYQGHIFQAGLTSYYKFADKHRPNNTWQYITSLGWRKQVPLGSLSQGWVKLRWDQDWFRNDHNISLEFSTGNLDSTGFEVFSHDEIIFESLQLNHFLEQN</sequence>
<comment type="caution">
    <text evidence="2">The sequence shown here is derived from an EMBL/GenBank/DDBJ whole genome shotgun (WGS) entry which is preliminary data.</text>
</comment>
<feature type="signal peptide" evidence="1">
    <location>
        <begin position="1"/>
        <end position="22"/>
    </location>
</feature>
<evidence type="ECO:0000313" key="3">
    <source>
        <dbReference type="Proteomes" id="UP001388366"/>
    </source>
</evidence>